<protein>
    <recommendedName>
        <fullName evidence="6">Carboxylic ester hydrolase</fullName>
        <ecNumber evidence="6">3.1.1.-</ecNumber>
    </recommendedName>
</protein>
<evidence type="ECO:0000256" key="6">
    <source>
        <dbReference type="RuleBase" id="RU361235"/>
    </source>
</evidence>
<dbReference type="Proteomes" id="UP001652700">
    <property type="component" value="Unplaced"/>
</dbReference>
<dbReference type="Gene3D" id="3.40.50.1820">
    <property type="entry name" value="alpha/beta hydrolase"/>
    <property type="match status" value="1"/>
</dbReference>
<keyword evidence="9" id="KW-1185">Reference proteome</keyword>
<dbReference type="EC" id="3.1.1.-" evidence="6"/>
<evidence type="ECO:0000256" key="1">
    <source>
        <dbReference type="ARBA" id="ARBA00005964"/>
    </source>
</evidence>
<evidence type="ECO:0000313" key="9">
    <source>
        <dbReference type="Proteomes" id="UP001652700"/>
    </source>
</evidence>
<dbReference type="PANTHER" id="PTHR43142">
    <property type="entry name" value="CARBOXYLIC ESTER HYDROLASE"/>
    <property type="match status" value="1"/>
</dbReference>
<evidence type="ECO:0000313" key="10">
    <source>
        <dbReference type="RefSeq" id="XP_028151103.1"/>
    </source>
</evidence>
<gene>
    <name evidence="10" type="primary">LOC114344470</name>
</gene>
<dbReference type="SUPFAM" id="SSF53474">
    <property type="entry name" value="alpha/beta-Hydrolases"/>
    <property type="match status" value="1"/>
</dbReference>
<dbReference type="RefSeq" id="XP_028151103.1">
    <property type="nucleotide sequence ID" value="XM_028295302.1"/>
</dbReference>
<dbReference type="InParanoid" id="A0A6P7H051"/>
<feature type="domain" description="Carboxylesterase type B" evidence="7">
    <location>
        <begin position="33"/>
        <end position="542"/>
    </location>
</feature>
<sequence length="561" mass="63420">MYLRLVIFCCLLYCFANKGVHSSFGTEFEDDELIVELENLGKIRGHILQSAEGKDFYAFQDIPYAEPPIGKNRFQAPKPHGPWEGILNTTSNNRVCPQQYPGEKHIMLSDLNEDEDCLVLNVYTPVKPSSNKSLPIFFWIHGGSYVYGAGSIYFYNPKLLVDYDIIVVTINYRLGALGFLTTLDENIPANLGLKDQLLALKWTHQNIHRFGGDPKQITVGGESAGSISAGFHLLSRAAKGLINGIIQQSGSPLCGVFYPTNDRKLAFEFGKTLNSSFTSSRSSDLLELLQQASPSDILAVQSKLKSGRTLGFMDAITYKPVIEGTFNDDAFITQPMHGAVQNGDFNLVPILMGITSEESLMFLFEINENDIEARAKFLDEDLRNLVGDYLNIDEQYRQAVGITLQIQYSDFDFTFTENRSALIKYTSDEVFTRSMIRQAECASSYVPVYLYELSWLPEGTTDLGVPHSGDLWYLWDTQAFGANNETLRKPILKWWTNFIKYQNPTPVLDEELQNVIWPEVAPNAVKYLDINSQFTVKENPRNYYNFKSLLDSFLNPPYVSY</sequence>
<proteinExistence type="inferred from homology"/>
<dbReference type="EnsemblMetazoa" id="XM_050641562.1">
    <property type="protein sequence ID" value="XP_050497519.1"/>
    <property type="gene ID" value="LOC126878700"/>
</dbReference>
<dbReference type="PROSITE" id="PS00122">
    <property type="entry name" value="CARBOXYLESTERASE_B_1"/>
    <property type="match status" value="1"/>
</dbReference>
<dbReference type="OrthoDB" id="6685001at2759"/>
<reference evidence="8" key="2">
    <citation type="submission" date="2025-05" db="UniProtKB">
        <authorList>
            <consortium name="EnsemblMetazoa"/>
        </authorList>
    </citation>
    <scope>IDENTIFICATION</scope>
</reference>
<evidence type="ECO:0000256" key="2">
    <source>
        <dbReference type="ARBA" id="ARBA00022487"/>
    </source>
</evidence>
<dbReference type="InterPro" id="IPR002018">
    <property type="entry name" value="CarbesteraseB"/>
</dbReference>
<dbReference type="InterPro" id="IPR029058">
    <property type="entry name" value="AB_hydrolase_fold"/>
</dbReference>
<dbReference type="AlphaFoldDB" id="A0A6P7H051"/>
<reference evidence="10" key="1">
    <citation type="submission" date="2025-04" db="UniProtKB">
        <authorList>
            <consortium name="RefSeq"/>
        </authorList>
    </citation>
    <scope>IDENTIFICATION</scope>
</reference>
<keyword evidence="2" id="KW-0719">Serine esterase</keyword>
<keyword evidence="5" id="KW-0325">Glycoprotein</keyword>
<feature type="chain" id="PRO_5028522549" description="Carboxylic ester hydrolase" evidence="6">
    <location>
        <begin position="17"/>
        <end position="561"/>
    </location>
</feature>
<feature type="signal peptide" evidence="6">
    <location>
        <begin position="1"/>
        <end position="16"/>
    </location>
</feature>
<dbReference type="InterPro" id="IPR019826">
    <property type="entry name" value="Carboxylesterase_B_AS"/>
</dbReference>
<accession>A0A6P7H051</accession>
<organism evidence="10">
    <name type="scientific">Diabrotica virgifera virgifera</name>
    <name type="common">western corn rootworm</name>
    <dbReference type="NCBI Taxonomy" id="50390"/>
    <lineage>
        <taxon>Eukaryota</taxon>
        <taxon>Metazoa</taxon>
        <taxon>Ecdysozoa</taxon>
        <taxon>Arthropoda</taxon>
        <taxon>Hexapoda</taxon>
        <taxon>Insecta</taxon>
        <taxon>Pterygota</taxon>
        <taxon>Neoptera</taxon>
        <taxon>Endopterygota</taxon>
        <taxon>Coleoptera</taxon>
        <taxon>Polyphaga</taxon>
        <taxon>Cucujiformia</taxon>
        <taxon>Chrysomeloidea</taxon>
        <taxon>Chrysomelidae</taxon>
        <taxon>Galerucinae</taxon>
        <taxon>Diabroticina</taxon>
        <taxon>Diabroticites</taxon>
        <taxon>Diabrotica</taxon>
    </lineage>
</organism>
<comment type="similarity">
    <text evidence="1 6">Belongs to the type-B carboxylesterase/lipase family.</text>
</comment>
<evidence type="ECO:0000313" key="8">
    <source>
        <dbReference type="EnsemblMetazoa" id="XP_050497519.1"/>
    </source>
</evidence>
<evidence type="ECO:0000256" key="5">
    <source>
        <dbReference type="ARBA" id="ARBA00023180"/>
    </source>
</evidence>
<evidence type="ECO:0000259" key="7">
    <source>
        <dbReference type="Pfam" id="PF00135"/>
    </source>
</evidence>
<keyword evidence="3 6" id="KW-0378">Hydrolase</keyword>
<evidence type="ECO:0000256" key="3">
    <source>
        <dbReference type="ARBA" id="ARBA00022801"/>
    </source>
</evidence>
<dbReference type="PANTHER" id="PTHR43142:SF1">
    <property type="entry name" value="CARBOXYLIC ESTER HYDROLASE"/>
    <property type="match status" value="1"/>
</dbReference>
<dbReference type="Pfam" id="PF00135">
    <property type="entry name" value="COesterase"/>
    <property type="match status" value="1"/>
</dbReference>
<evidence type="ECO:0000256" key="4">
    <source>
        <dbReference type="ARBA" id="ARBA00023157"/>
    </source>
</evidence>
<keyword evidence="4" id="KW-1015">Disulfide bond</keyword>
<keyword evidence="6" id="KW-0732">Signal</keyword>
<name>A0A6P7H051_DIAVI</name>
<dbReference type="GO" id="GO:0052689">
    <property type="term" value="F:carboxylic ester hydrolase activity"/>
    <property type="evidence" value="ECO:0007669"/>
    <property type="project" value="UniProtKB-KW"/>
</dbReference>